<sequence>MKPLHALTCLIGIANFSSSAIALDLHVSPSGNDSNPGSADKPVATLHKAQELLRASDERGKEAVDIILGEGIHYLGKPLVLEAADSGTKDAPVTFRATEGKTAVISGGADLGKLDWQLYQDGILMAKVPNGTAIDILYVNDETMPMARYPNFDPKAQYFNGTAADAFSKEKAAEWQNPAGGFMHAMHKAKWGGMHYRITGKNDKGELTHEGGWQNNRPSPPHPDIRFVENIFEELDAPREWFLNAETSTLYFYPPKDLDLDKARFQTARLENLVEFSGSEESPAKFIELSGLTFSHAARTFMKNKERLLRTDWTVNRSGAVFLDGAEDVSIENCHVREVGGNAIFVNDYNRRITIKGCHIEQAGGNGVAIIGDQKAVRDGLVGYGSRTTFEKIDKTPGPKSNNFPAEVLVEDCLIHDIGRVEKQTAGVEIDIAMHITVRHVTVHDVPRAGINIGAGNFGGHVIDFCDVFDTVMETGDHGSFNSWGRDRFWKLKDVPEKDMGAGDYKDTPFLDVIHPITISNSRWRCDHGWDIDLDDGSSNYHIFNNLCLNGGIKNREGFKRTVENNIMVNNSLHPHVWYPHSGDIFRNNIVFESYRPAIMPTSPWGKEFDHNLYVSKTKTGPALPLAGQSKRDEHSIFGDPKFLDPEKGDYRVADDSPALKLGFKNFPMDQFGVTSPELKKLARSPKLPIPGDPAEKKSKRDRREQQWLGAKVKNIVGMGEVSATGLPEETGVRLLEVPKDSVAANAGLQKSDVIIECNGKPTDTFAELQGQWHIAKGKVELGVWRGQEAIQLTIEKAP</sequence>
<gene>
    <name evidence="4" type="ORF">ACFQY0_11420</name>
</gene>
<organism evidence="4 5">
    <name type="scientific">Haloferula chungangensis</name>
    <dbReference type="NCBI Taxonomy" id="1048331"/>
    <lineage>
        <taxon>Bacteria</taxon>
        <taxon>Pseudomonadati</taxon>
        <taxon>Verrucomicrobiota</taxon>
        <taxon>Verrucomicrobiia</taxon>
        <taxon>Verrucomicrobiales</taxon>
        <taxon>Verrucomicrobiaceae</taxon>
        <taxon>Haloferula</taxon>
    </lineage>
</organism>
<feature type="signal peptide" evidence="2">
    <location>
        <begin position="1"/>
        <end position="22"/>
    </location>
</feature>
<proteinExistence type="predicted"/>
<dbReference type="SUPFAM" id="SSF50156">
    <property type="entry name" value="PDZ domain-like"/>
    <property type="match status" value="1"/>
</dbReference>
<feature type="domain" description="PDZ" evidence="3">
    <location>
        <begin position="707"/>
        <end position="788"/>
    </location>
</feature>
<dbReference type="PANTHER" id="PTHR36453:SF1">
    <property type="entry name" value="RIGHT HANDED BETA HELIX DOMAIN-CONTAINING PROTEIN"/>
    <property type="match status" value="1"/>
</dbReference>
<dbReference type="InterPro" id="IPR001478">
    <property type="entry name" value="PDZ"/>
</dbReference>
<dbReference type="SMART" id="SM00710">
    <property type="entry name" value="PbH1"/>
    <property type="match status" value="4"/>
</dbReference>
<evidence type="ECO:0000256" key="1">
    <source>
        <dbReference type="SAM" id="MobiDB-lite"/>
    </source>
</evidence>
<dbReference type="Gene3D" id="2.30.42.10">
    <property type="match status" value="1"/>
</dbReference>
<dbReference type="SMART" id="SM00228">
    <property type="entry name" value="PDZ"/>
    <property type="match status" value="1"/>
</dbReference>
<dbReference type="Pfam" id="PF13229">
    <property type="entry name" value="Beta_helix"/>
    <property type="match status" value="1"/>
</dbReference>
<reference evidence="5" key="1">
    <citation type="journal article" date="2019" name="Int. J. Syst. Evol. Microbiol.">
        <title>The Global Catalogue of Microorganisms (GCM) 10K type strain sequencing project: providing services to taxonomists for standard genome sequencing and annotation.</title>
        <authorList>
            <consortium name="The Broad Institute Genomics Platform"/>
            <consortium name="The Broad Institute Genome Sequencing Center for Infectious Disease"/>
            <person name="Wu L."/>
            <person name="Ma J."/>
        </authorList>
    </citation>
    <scope>NUCLEOTIDE SEQUENCE [LARGE SCALE GENOMIC DNA]</scope>
    <source>
        <strain evidence="5">CGMCC 4.1467</strain>
    </source>
</reference>
<dbReference type="PANTHER" id="PTHR36453">
    <property type="entry name" value="SECRETED PROTEIN-RELATED"/>
    <property type="match status" value="1"/>
</dbReference>
<dbReference type="InterPro" id="IPR036034">
    <property type="entry name" value="PDZ_sf"/>
</dbReference>
<dbReference type="InterPro" id="IPR011050">
    <property type="entry name" value="Pectin_lyase_fold/virulence"/>
</dbReference>
<dbReference type="RefSeq" id="WP_379712422.1">
    <property type="nucleotide sequence ID" value="NZ_JBHTBS010000005.1"/>
</dbReference>
<evidence type="ECO:0000256" key="2">
    <source>
        <dbReference type="SAM" id="SignalP"/>
    </source>
</evidence>
<feature type="compositionally biased region" description="Basic and acidic residues" evidence="1">
    <location>
        <begin position="694"/>
        <end position="705"/>
    </location>
</feature>
<dbReference type="EMBL" id="JBHTBS010000005">
    <property type="protein sequence ID" value="MFC7337790.1"/>
    <property type="molecule type" value="Genomic_DNA"/>
</dbReference>
<dbReference type="Proteomes" id="UP001596472">
    <property type="component" value="Unassembled WGS sequence"/>
</dbReference>
<evidence type="ECO:0000313" key="5">
    <source>
        <dbReference type="Proteomes" id="UP001596472"/>
    </source>
</evidence>
<evidence type="ECO:0000259" key="3">
    <source>
        <dbReference type="SMART" id="SM00228"/>
    </source>
</evidence>
<dbReference type="InterPro" id="IPR039448">
    <property type="entry name" value="Beta_helix"/>
</dbReference>
<accession>A0ABW2L8A5</accession>
<keyword evidence="2" id="KW-0732">Signal</keyword>
<name>A0ABW2L8A5_9BACT</name>
<evidence type="ECO:0000313" key="4">
    <source>
        <dbReference type="EMBL" id="MFC7337790.1"/>
    </source>
</evidence>
<feature type="region of interest" description="Disordered" evidence="1">
    <location>
        <begin position="678"/>
        <end position="705"/>
    </location>
</feature>
<protein>
    <submittedName>
        <fullName evidence="4">Right-handed parallel beta-helix repeat-containing protein</fullName>
    </submittedName>
</protein>
<dbReference type="InterPro" id="IPR006626">
    <property type="entry name" value="PbH1"/>
</dbReference>
<keyword evidence="5" id="KW-1185">Reference proteome</keyword>
<dbReference type="InterPro" id="IPR012334">
    <property type="entry name" value="Pectin_lyas_fold"/>
</dbReference>
<dbReference type="SUPFAM" id="SSF51126">
    <property type="entry name" value="Pectin lyase-like"/>
    <property type="match status" value="1"/>
</dbReference>
<dbReference type="Gene3D" id="2.160.20.10">
    <property type="entry name" value="Single-stranded right-handed beta-helix, Pectin lyase-like"/>
    <property type="match status" value="2"/>
</dbReference>
<feature type="chain" id="PRO_5046753919" evidence="2">
    <location>
        <begin position="23"/>
        <end position="799"/>
    </location>
</feature>
<comment type="caution">
    <text evidence="4">The sequence shown here is derived from an EMBL/GenBank/DDBJ whole genome shotgun (WGS) entry which is preliminary data.</text>
</comment>